<dbReference type="EMBL" id="JBGLYH010000014">
    <property type="protein sequence ID" value="MEZ7196514.1"/>
    <property type="molecule type" value="Genomic_DNA"/>
</dbReference>
<gene>
    <name evidence="2" type="ORF">AB6M95_07120</name>
</gene>
<reference evidence="2 3" key="1">
    <citation type="submission" date="2024-08" db="EMBL/GenBank/DDBJ databases">
        <title>Sulfate-reducing bacteria isolated from formation water of the oil field in Kazakhstan and description of Pseudodesulfovibrio sp.</title>
        <authorList>
            <person name="Bidzhieva S.K."/>
            <person name="Tourova T.P."/>
            <person name="Grouzdev D.S."/>
            <person name="Beletsky A.V."/>
            <person name="Sokolova D.S."/>
            <person name="Samigullina S.R."/>
            <person name="Poltaraus A.B."/>
            <person name="Avtukh A.N."/>
            <person name="Tereshina V.M."/>
            <person name="Zhaparov N.S."/>
            <person name="Mardanov A.V."/>
            <person name="Nazina T.N."/>
        </authorList>
    </citation>
    <scope>NUCLEOTIDE SEQUENCE [LARGE SCALE GENOMIC DNA]</scope>
    <source>
        <strain evidence="2 3">9FUS</strain>
    </source>
</reference>
<accession>A0ABV4K3A7</accession>
<sequence>MATTPRNHPASAEESPRGADGRTIGLDGVCAPPQTQASFELWKSAREDILRGDVGGADARFDRLPPADLEPPLAFMRAAIALSRGESGAAMEICRTLLERLPEDVDLAKLTAHVHLARGEGEPARTWFEKVLQARPHDKGAAINAFSAPSETGDGTDRRRMVVATSIPPRRKAFHGATLGTWKALGFEIVSVNPADEIGALAPFFPDVTFVPTTAIHRSASGNPYVRLDAIFDALANTGAAVCGIVNADIALAPCPELPRFLAEHAPDGLVFGSRVDTAEGVVSRGDFFDIGFDYFFFGQKLLRTLPGSEFCMGLPWWDYFTPRFALEQGLPTVHNLSPMAFHVLHPTNWAPRAWYEFGLYFAQNFIGRDGPSASDFVLSLPGEGRKHFLLALSHMTREFIFARSASLMCPVPYMAGLSSPFSLPAMVRDNPSTPVRFSPALRILPATPE</sequence>
<feature type="region of interest" description="Disordered" evidence="1">
    <location>
        <begin position="1"/>
        <end position="24"/>
    </location>
</feature>
<proteinExistence type="predicted"/>
<dbReference type="SUPFAM" id="SSF48452">
    <property type="entry name" value="TPR-like"/>
    <property type="match status" value="1"/>
</dbReference>
<evidence type="ECO:0000313" key="2">
    <source>
        <dbReference type="EMBL" id="MEZ7196514.1"/>
    </source>
</evidence>
<organism evidence="2 3">
    <name type="scientific">Pseudodesulfovibrio karagichevae</name>
    <dbReference type="NCBI Taxonomy" id="3239305"/>
    <lineage>
        <taxon>Bacteria</taxon>
        <taxon>Pseudomonadati</taxon>
        <taxon>Thermodesulfobacteriota</taxon>
        <taxon>Desulfovibrionia</taxon>
        <taxon>Desulfovibrionales</taxon>
        <taxon>Desulfovibrionaceae</taxon>
    </lineage>
</organism>
<evidence type="ECO:0000256" key="1">
    <source>
        <dbReference type="SAM" id="MobiDB-lite"/>
    </source>
</evidence>
<evidence type="ECO:0000313" key="3">
    <source>
        <dbReference type="Proteomes" id="UP001568698"/>
    </source>
</evidence>
<dbReference type="Gene3D" id="1.25.40.10">
    <property type="entry name" value="Tetratricopeptide repeat domain"/>
    <property type="match status" value="1"/>
</dbReference>
<dbReference type="RefSeq" id="WP_371386049.1">
    <property type="nucleotide sequence ID" value="NZ_JBGLYH010000014.1"/>
</dbReference>
<protein>
    <submittedName>
        <fullName evidence="2">Tetratricopeptide repeat protein</fullName>
    </submittedName>
</protein>
<keyword evidence="3" id="KW-1185">Reference proteome</keyword>
<dbReference type="Proteomes" id="UP001568698">
    <property type="component" value="Unassembled WGS sequence"/>
</dbReference>
<comment type="caution">
    <text evidence="2">The sequence shown here is derived from an EMBL/GenBank/DDBJ whole genome shotgun (WGS) entry which is preliminary data.</text>
</comment>
<dbReference type="InterPro" id="IPR011990">
    <property type="entry name" value="TPR-like_helical_dom_sf"/>
</dbReference>
<name>A0ABV4K3A7_9BACT</name>